<dbReference type="OrthoDB" id="266138at2759"/>
<dbReference type="InterPro" id="IPR032675">
    <property type="entry name" value="LRR_dom_sf"/>
</dbReference>
<evidence type="ECO:0000256" key="7">
    <source>
        <dbReference type="SAM" id="MobiDB-lite"/>
    </source>
</evidence>
<dbReference type="InParanoid" id="A2FTV3"/>
<evidence type="ECO:0000256" key="2">
    <source>
        <dbReference type="ARBA" id="ARBA00022614"/>
    </source>
</evidence>
<dbReference type="InterPro" id="IPR025875">
    <property type="entry name" value="Leu-rich_rpt_4"/>
</dbReference>
<dbReference type="GO" id="GO:0005634">
    <property type="term" value="C:nucleus"/>
    <property type="evidence" value="ECO:0000318"/>
    <property type="project" value="GO_Central"/>
</dbReference>
<keyword evidence="2" id="KW-0433">Leucine-rich repeat</keyword>
<comment type="subcellular location">
    <subcellularLocation>
        <location evidence="1">Cell projection</location>
        <location evidence="1">Cilium</location>
    </subcellularLocation>
</comment>
<dbReference type="VEuPathDB" id="TrichDB:TVAG_277440"/>
<dbReference type="VEuPathDB" id="TrichDB:TVAGG3_0951470"/>
<feature type="coiled-coil region" evidence="6">
    <location>
        <begin position="388"/>
        <end position="525"/>
    </location>
</feature>
<dbReference type="SMART" id="SM00365">
    <property type="entry name" value="LRR_SD22"/>
    <property type="match status" value="2"/>
</dbReference>
<evidence type="ECO:0000256" key="5">
    <source>
        <dbReference type="ARBA" id="ARBA00023273"/>
    </source>
</evidence>
<accession>A2FTV3</accession>
<organism evidence="8 9">
    <name type="scientific">Trichomonas vaginalis (strain ATCC PRA-98 / G3)</name>
    <dbReference type="NCBI Taxonomy" id="412133"/>
    <lineage>
        <taxon>Eukaryota</taxon>
        <taxon>Metamonada</taxon>
        <taxon>Parabasalia</taxon>
        <taxon>Trichomonadida</taxon>
        <taxon>Trichomonadidae</taxon>
        <taxon>Trichomonas</taxon>
    </lineage>
</organism>
<name>A2FTV3_TRIV3</name>
<dbReference type="KEGG" id="tva:4749375"/>
<dbReference type="SUPFAM" id="SSF52058">
    <property type="entry name" value="L domain-like"/>
    <property type="match status" value="1"/>
</dbReference>
<evidence type="ECO:0000256" key="6">
    <source>
        <dbReference type="SAM" id="Coils"/>
    </source>
</evidence>
<dbReference type="InterPro" id="IPR050576">
    <property type="entry name" value="Cilia_flagella_integrity"/>
</dbReference>
<feature type="compositionally biased region" description="Polar residues" evidence="7">
    <location>
        <begin position="537"/>
        <end position="565"/>
    </location>
</feature>
<dbReference type="AlphaFoldDB" id="A2FTV3"/>
<feature type="compositionally biased region" description="Polar residues" evidence="7">
    <location>
        <begin position="246"/>
        <end position="266"/>
    </location>
</feature>
<dbReference type="Pfam" id="PF12799">
    <property type="entry name" value="LRR_4"/>
    <property type="match status" value="1"/>
</dbReference>
<evidence type="ECO:0000256" key="4">
    <source>
        <dbReference type="ARBA" id="ARBA00023069"/>
    </source>
</evidence>
<keyword evidence="9" id="KW-1185">Reference proteome</keyword>
<keyword evidence="6" id="KW-0175">Coiled coil</keyword>
<dbReference type="InterPro" id="IPR001611">
    <property type="entry name" value="Leu-rich_rpt"/>
</dbReference>
<dbReference type="EMBL" id="DS114018">
    <property type="protein sequence ID" value="EAX91674.1"/>
    <property type="molecule type" value="Genomic_DNA"/>
</dbReference>
<dbReference type="Gene3D" id="3.80.10.10">
    <property type="entry name" value="Ribonuclease Inhibitor"/>
    <property type="match status" value="1"/>
</dbReference>
<dbReference type="PROSITE" id="PS51450">
    <property type="entry name" value="LRR"/>
    <property type="match status" value="3"/>
</dbReference>
<feature type="region of interest" description="Disordered" evidence="7">
    <location>
        <begin position="246"/>
        <end position="277"/>
    </location>
</feature>
<keyword evidence="5" id="KW-0966">Cell projection</keyword>
<evidence type="ECO:0000313" key="8">
    <source>
        <dbReference type="EMBL" id="EAX91674.1"/>
    </source>
</evidence>
<keyword evidence="3" id="KW-0677">Repeat</keyword>
<dbReference type="GO" id="GO:0042393">
    <property type="term" value="F:histone binding"/>
    <property type="evidence" value="ECO:0000318"/>
    <property type="project" value="GO_Central"/>
</dbReference>
<reference evidence="8" key="1">
    <citation type="submission" date="2006-10" db="EMBL/GenBank/DDBJ databases">
        <authorList>
            <person name="Amadeo P."/>
            <person name="Zhao Q."/>
            <person name="Wortman J."/>
            <person name="Fraser-Liggett C."/>
            <person name="Carlton J."/>
        </authorList>
    </citation>
    <scope>NUCLEOTIDE SEQUENCE</scope>
    <source>
        <strain evidence="8">G3</strain>
    </source>
</reference>
<dbReference type="PANTHER" id="PTHR45973">
    <property type="entry name" value="PROTEIN PHOSPHATASE 1 REGULATORY SUBUNIT SDS22-RELATED"/>
    <property type="match status" value="1"/>
</dbReference>
<evidence type="ECO:0000256" key="3">
    <source>
        <dbReference type="ARBA" id="ARBA00022737"/>
    </source>
</evidence>
<proteinExistence type="predicted"/>
<evidence type="ECO:0000256" key="1">
    <source>
        <dbReference type="ARBA" id="ARBA00004138"/>
    </source>
</evidence>
<keyword evidence="4" id="KW-0969">Cilium</keyword>
<evidence type="ECO:0000313" key="9">
    <source>
        <dbReference type="Proteomes" id="UP000001542"/>
    </source>
</evidence>
<feature type="region of interest" description="Disordered" evidence="7">
    <location>
        <begin position="533"/>
        <end position="565"/>
    </location>
</feature>
<dbReference type="STRING" id="5722.A2FTV3"/>
<dbReference type="RefSeq" id="XP_001304604.1">
    <property type="nucleotide sequence ID" value="XM_001304603.1"/>
</dbReference>
<sequence>MLGDTKQQKYTITGTTLKGSNQGLTKIPIVPKAKTIQKLFLSNNDITSLEGIENYTNLQVLSLGCNQISKLSDIRYLEQLPLQNLQLECNPLTHLPYYSHLVVSSIPSLLMLDGQRIDETIRQRAISTHTMDIQMLDQLCANDLKITELEQFIQDIKNPGQQFTQAWFMNVKKALNASSIQDYDITEEEKIERYDILREQALQEKETSKKKWSDIYKEIDNIQCNVISNYTEEITVFLQDFRNKLSKSPKSSASTPQRDSFLLSKTQRISPSPQPRSPLIIEEEPYSSVPLFFSRLVNNRLKRSVLKAWRGSSIKRDYEVIAEKFYKSRLEKVLLQSFYRWRLSISRQVKNQEHIPSSSSQRPKKLVINKTISIGISSKRNIPSTPENIELLEEAQRLSALVSELQTQLDMAKEEAKEATLALEESVKRETKAKNECKRYERIAKDCENHMKQTEKRYEDEVLQLMLQQRLKYDGIDKKTGELEKENQNIKMENEALNAYIKEMKEKSELEINDLKQKLNTAFEVAGGLRKKVSKLSMLQTPSPVNKPSDNSMSPTYGSPAEQGN</sequence>
<reference evidence="8" key="2">
    <citation type="journal article" date="2007" name="Science">
        <title>Draft genome sequence of the sexually transmitted pathogen Trichomonas vaginalis.</title>
        <authorList>
            <person name="Carlton J.M."/>
            <person name="Hirt R.P."/>
            <person name="Silva J.C."/>
            <person name="Delcher A.L."/>
            <person name="Schatz M."/>
            <person name="Zhao Q."/>
            <person name="Wortman J.R."/>
            <person name="Bidwell S.L."/>
            <person name="Alsmark U.C.M."/>
            <person name="Besteiro S."/>
            <person name="Sicheritz-Ponten T."/>
            <person name="Noel C.J."/>
            <person name="Dacks J.B."/>
            <person name="Foster P.G."/>
            <person name="Simillion C."/>
            <person name="Van de Peer Y."/>
            <person name="Miranda-Saavedra D."/>
            <person name="Barton G.J."/>
            <person name="Westrop G.D."/>
            <person name="Mueller S."/>
            <person name="Dessi D."/>
            <person name="Fiori P.L."/>
            <person name="Ren Q."/>
            <person name="Paulsen I."/>
            <person name="Zhang H."/>
            <person name="Bastida-Corcuera F.D."/>
            <person name="Simoes-Barbosa A."/>
            <person name="Brown M.T."/>
            <person name="Hayes R.D."/>
            <person name="Mukherjee M."/>
            <person name="Okumura C.Y."/>
            <person name="Schneider R."/>
            <person name="Smith A.J."/>
            <person name="Vanacova S."/>
            <person name="Villalvazo M."/>
            <person name="Haas B.J."/>
            <person name="Pertea M."/>
            <person name="Feldblyum T.V."/>
            <person name="Utterback T.R."/>
            <person name="Shu C.L."/>
            <person name="Osoegawa K."/>
            <person name="de Jong P.J."/>
            <person name="Hrdy I."/>
            <person name="Horvathova L."/>
            <person name="Zubacova Z."/>
            <person name="Dolezal P."/>
            <person name="Malik S.B."/>
            <person name="Logsdon J.M. Jr."/>
            <person name="Henze K."/>
            <person name="Gupta A."/>
            <person name="Wang C.C."/>
            <person name="Dunne R.L."/>
            <person name="Upcroft J.A."/>
            <person name="Upcroft P."/>
            <person name="White O."/>
            <person name="Salzberg S.L."/>
            <person name="Tang P."/>
            <person name="Chiu C.-H."/>
            <person name="Lee Y.-S."/>
            <person name="Embley T.M."/>
            <person name="Coombs G.H."/>
            <person name="Mottram J.C."/>
            <person name="Tachezy J."/>
            <person name="Fraser-Liggett C.M."/>
            <person name="Johnson P.J."/>
        </authorList>
    </citation>
    <scope>NUCLEOTIDE SEQUENCE [LARGE SCALE GENOMIC DNA]</scope>
    <source>
        <strain evidence="8">G3</strain>
    </source>
</reference>
<dbReference type="eggNOG" id="ENOG502RY0H">
    <property type="taxonomic scope" value="Eukaryota"/>
</dbReference>
<dbReference type="Proteomes" id="UP000001542">
    <property type="component" value="Unassembled WGS sequence"/>
</dbReference>
<protein>
    <submittedName>
        <fullName evidence="8">Leucine Rich Repeat family protein</fullName>
    </submittedName>
</protein>
<gene>
    <name evidence="8" type="ORF">TVAG_277440</name>
</gene>
<dbReference type="PANTHER" id="PTHR45973:SF9">
    <property type="entry name" value="LEUCINE-RICH REPEAT-CONTAINING PROTEIN 46"/>
    <property type="match status" value="1"/>
</dbReference>